<dbReference type="Proteomes" id="UP001497535">
    <property type="component" value="Unassembled WGS sequence"/>
</dbReference>
<keyword evidence="2" id="KW-1185">Reference proteome</keyword>
<evidence type="ECO:0000313" key="1">
    <source>
        <dbReference type="EMBL" id="CAK5073846.1"/>
    </source>
</evidence>
<dbReference type="EMBL" id="CAVMJV010000024">
    <property type="protein sequence ID" value="CAK5073846.1"/>
    <property type="molecule type" value="Genomic_DNA"/>
</dbReference>
<evidence type="ECO:0000313" key="2">
    <source>
        <dbReference type="Proteomes" id="UP001497535"/>
    </source>
</evidence>
<gene>
    <name evidence="1" type="ORF">MENTE1834_LOCUS20537</name>
</gene>
<reference evidence="1" key="1">
    <citation type="submission" date="2023-11" db="EMBL/GenBank/DDBJ databases">
        <authorList>
            <person name="Poullet M."/>
        </authorList>
    </citation>
    <scope>NUCLEOTIDE SEQUENCE</scope>
    <source>
        <strain evidence="1">E1834</strain>
    </source>
</reference>
<proteinExistence type="predicted"/>
<protein>
    <submittedName>
        <fullName evidence="1">Uncharacterized protein</fullName>
    </submittedName>
</protein>
<name>A0ACB0Z5V0_MELEN</name>
<accession>A0ACB0Z5V0</accession>
<sequence length="96" mass="10842">MVDNKITQLGTARRIANSNEDLEEYKGTDNACDVKFDDNGDIILNYNSVRETGCAIDLLHRYFTGKFEFKAILSNDNNEIKECLQPMSTDGFNANL</sequence>
<comment type="caution">
    <text evidence="1">The sequence shown here is derived from an EMBL/GenBank/DDBJ whole genome shotgun (WGS) entry which is preliminary data.</text>
</comment>
<organism evidence="1 2">
    <name type="scientific">Meloidogyne enterolobii</name>
    <name type="common">Root-knot nematode worm</name>
    <name type="synonym">Meloidogyne mayaguensis</name>
    <dbReference type="NCBI Taxonomy" id="390850"/>
    <lineage>
        <taxon>Eukaryota</taxon>
        <taxon>Metazoa</taxon>
        <taxon>Ecdysozoa</taxon>
        <taxon>Nematoda</taxon>
        <taxon>Chromadorea</taxon>
        <taxon>Rhabditida</taxon>
        <taxon>Tylenchina</taxon>
        <taxon>Tylenchomorpha</taxon>
        <taxon>Tylenchoidea</taxon>
        <taxon>Meloidogynidae</taxon>
        <taxon>Meloidogyninae</taxon>
        <taxon>Meloidogyne</taxon>
    </lineage>
</organism>